<organism evidence="3 4">
    <name type="scientific">Owenia fusiformis</name>
    <name type="common">Polychaete worm</name>
    <dbReference type="NCBI Taxonomy" id="6347"/>
    <lineage>
        <taxon>Eukaryota</taxon>
        <taxon>Metazoa</taxon>
        <taxon>Spiralia</taxon>
        <taxon>Lophotrochozoa</taxon>
        <taxon>Annelida</taxon>
        <taxon>Polychaeta</taxon>
        <taxon>Sedentaria</taxon>
        <taxon>Canalipalpata</taxon>
        <taxon>Sabellida</taxon>
        <taxon>Oweniida</taxon>
        <taxon>Oweniidae</taxon>
        <taxon>Owenia</taxon>
    </lineage>
</organism>
<gene>
    <name evidence="3" type="ORF">OFUS_LOCUS17178</name>
</gene>
<feature type="region of interest" description="Disordered" evidence="1">
    <location>
        <begin position="372"/>
        <end position="409"/>
    </location>
</feature>
<keyword evidence="2" id="KW-1133">Transmembrane helix</keyword>
<feature type="transmembrane region" description="Helical" evidence="2">
    <location>
        <begin position="166"/>
        <end position="189"/>
    </location>
</feature>
<proteinExistence type="predicted"/>
<dbReference type="EMBL" id="CAIIXF020000008">
    <property type="protein sequence ID" value="CAH1792166.1"/>
    <property type="molecule type" value="Genomic_DNA"/>
</dbReference>
<evidence type="ECO:0000256" key="1">
    <source>
        <dbReference type="SAM" id="MobiDB-lite"/>
    </source>
</evidence>
<sequence length="440" mass="48641">MKICGHLTCLKLTLLIQVCFYLITLQLTTNAARPPCPPAFPDLLQFFKDVPDPQLQQLINSVKQRAKHNCSCEAASTNIGIFNDNRCNVSLNITKPAQCLPGYIPPVVTTATSIPTTVITEKSTSGNKIEETIPTTKGKVTTYSTTSAPYNQTDLLALVDKDGVNVAVIVIVTILALLICTFIVAMALYRYCVGKWCCSCCGLCPQKPKNLTLEKIPGVYYINHAALGDISNGSSPQAPEEGFDGMVVYANPFITSNGKSGFTVTPQTAEDKKNPMFKENNPSLNGSVAHNNSSKKFSSNGFTPHRKMKNKKLQRPKSALETLNPVEMGYYVSENPSAIERDKLGNDSNDNIYSNQAAVLDITQNAQFSTVERQNRQNVHTEQNIKTMDDPDQWVPTKKKKKEKKSKKENLDDFCYSNDWAMENEISEVSKPEAANQTYI</sequence>
<feature type="compositionally biased region" description="Polar residues" evidence="1">
    <location>
        <begin position="372"/>
        <end position="386"/>
    </location>
</feature>
<evidence type="ECO:0000313" key="3">
    <source>
        <dbReference type="EMBL" id="CAH1792166.1"/>
    </source>
</evidence>
<reference evidence="3" key="1">
    <citation type="submission" date="2022-03" db="EMBL/GenBank/DDBJ databases">
        <authorList>
            <person name="Martin C."/>
        </authorList>
    </citation>
    <scope>NUCLEOTIDE SEQUENCE</scope>
</reference>
<keyword evidence="2" id="KW-0472">Membrane</keyword>
<keyword evidence="4" id="KW-1185">Reference proteome</keyword>
<dbReference type="Proteomes" id="UP000749559">
    <property type="component" value="Unassembled WGS sequence"/>
</dbReference>
<evidence type="ECO:0000256" key="2">
    <source>
        <dbReference type="SAM" id="Phobius"/>
    </source>
</evidence>
<dbReference type="AlphaFoldDB" id="A0A8J1U4Q0"/>
<feature type="compositionally biased region" description="Low complexity" evidence="1">
    <location>
        <begin position="291"/>
        <end position="300"/>
    </location>
</feature>
<feature type="compositionally biased region" description="Basic residues" evidence="1">
    <location>
        <begin position="304"/>
        <end position="315"/>
    </location>
</feature>
<protein>
    <submittedName>
        <fullName evidence="3">Uncharacterized protein</fullName>
    </submittedName>
</protein>
<accession>A0A8J1U4Q0</accession>
<name>A0A8J1U4Q0_OWEFU</name>
<comment type="caution">
    <text evidence="3">The sequence shown here is derived from an EMBL/GenBank/DDBJ whole genome shotgun (WGS) entry which is preliminary data.</text>
</comment>
<evidence type="ECO:0000313" key="4">
    <source>
        <dbReference type="Proteomes" id="UP000749559"/>
    </source>
</evidence>
<feature type="region of interest" description="Disordered" evidence="1">
    <location>
        <begin position="283"/>
        <end position="316"/>
    </location>
</feature>
<keyword evidence="2" id="KW-0812">Transmembrane</keyword>